<evidence type="ECO:0000313" key="2">
    <source>
        <dbReference type="EMBL" id="MBM7703943.1"/>
    </source>
</evidence>
<keyword evidence="1" id="KW-0472">Membrane</keyword>
<dbReference type="Proteomes" id="UP000809829">
    <property type="component" value="Unassembled WGS sequence"/>
</dbReference>
<evidence type="ECO:0000313" key="3">
    <source>
        <dbReference type="Proteomes" id="UP000809829"/>
    </source>
</evidence>
<proteinExistence type="predicted"/>
<keyword evidence="1" id="KW-0812">Transmembrane</keyword>
<gene>
    <name evidence="2" type="ORF">JOC83_002792</name>
</gene>
<dbReference type="EMBL" id="JAFBFC010000004">
    <property type="protein sequence ID" value="MBM7703943.1"/>
    <property type="molecule type" value="Genomic_DNA"/>
</dbReference>
<feature type="transmembrane region" description="Helical" evidence="1">
    <location>
        <begin position="12"/>
        <end position="29"/>
    </location>
</feature>
<sequence length="249" mass="28812">MRGVRTVKKQHVIMFVLLILVASASVLGFRHQWKLKEEAAEVKAYLEARHHMDFVLVEPLYNWKFGSYGGQFYPKKHPSIVFYAEKMQNGYVASSFVEEWWMKEAEKELTPLMKEKLGKGATISVLPVHGIDEDLNISYPIPSYKEVKSSLSVVITLNEKWKNDKERKQQMMKIVKLNQARNIEDTTFVFEDDDKTQYTISFYGAKSIKTIEQFDKQAEIYYVDAQGFLSEANIDGTLVNEEKEGKGNF</sequence>
<keyword evidence="3" id="KW-1185">Reference proteome</keyword>
<dbReference type="RefSeq" id="WP_205187935.1">
    <property type="nucleotide sequence ID" value="NZ_JAFBFC010000004.1"/>
</dbReference>
<name>A0ABS2QXG1_9BACI</name>
<organism evidence="2 3">
    <name type="scientific">Priestia iocasae</name>
    <dbReference type="NCBI Taxonomy" id="2291674"/>
    <lineage>
        <taxon>Bacteria</taxon>
        <taxon>Bacillati</taxon>
        <taxon>Bacillota</taxon>
        <taxon>Bacilli</taxon>
        <taxon>Bacillales</taxon>
        <taxon>Bacillaceae</taxon>
        <taxon>Priestia</taxon>
    </lineage>
</organism>
<evidence type="ECO:0000256" key="1">
    <source>
        <dbReference type="SAM" id="Phobius"/>
    </source>
</evidence>
<keyword evidence="1" id="KW-1133">Transmembrane helix</keyword>
<reference evidence="2 3" key="1">
    <citation type="submission" date="2021-01" db="EMBL/GenBank/DDBJ databases">
        <title>Genomic Encyclopedia of Type Strains, Phase IV (KMG-IV): sequencing the most valuable type-strain genomes for metagenomic binning, comparative biology and taxonomic classification.</title>
        <authorList>
            <person name="Goeker M."/>
        </authorList>
    </citation>
    <scope>NUCLEOTIDE SEQUENCE [LARGE SCALE GENOMIC DNA]</scope>
    <source>
        <strain evidence="2 3">DSM 104297</strain>
    </source>
</reference>
<protein>
    <submittedName>
        <fullName evidence="2">Uncharacterized protein</fullName>
    </submittedName>
</protein>
<accession>A0ABS2QXG1</accession>
<comment type="caution">
    <text evidence="2">The sequence shown here is derived from an EMBL/GenBank/DDBJ whole genome shotgun (WGS) entry which is preliminary data.</text>
</comment>